<dbReference type="EMBL" id="CP036316">
    <property type="protein sequence ID" value="QDT66083.1"/>
    <property type="molecule type" value="Genomic_DNA"/>
</dbReference>
<dbReference type="AlphaFoldDB" id="A0A517TCJ0"/>
<accession>A0A517TCJ0</accession>
<name>A0A517TCJ0_9PLAN</name>
<reference evidence="1 2" key="1">
    <citation type="submission" date="2019-02" db="EMBL/GenBank/DDBJ databases">
        <title>Deep-cultivation of Planctomycetes and their phenomic and genomic characterization uncovers novel biology.</title>
        <authorList>
            <person name="Wiegand S."/>
            <person name="Jogler M."/>
            <person name="Boedeker C."/>
            <person name="Pinto D."/>
            <person name="Vollmers J."/>
            <person name="Rivas-Marin E."/>
            <person name="Kohn T."/>
            <person name="Peeters S.H."/>
            <person name="Heuer A."/>
            <person name="Rast P."/>
            <person name="Oberbeckmann S."/>
            <person name="Bunk B."/>
            <person name="Jeske O."/>
            <person name="Meyerdierks A."/>
            <person name="Storesund J.E."/>
            <person name="Kallscheuer N."/>
            <person name="Luecker S."/>
            <person name="Lage O.M."/>
            <person name="Pohl T."/>
            <person name="Merkel B.J."/>
            <person name="Hornburger P."/>
            <person name="Mueller R.-W."/>
            <person name="Bruemmer F."/>
            <person name="Labrenz M."/>
            <person name="Spormann A.M."/>
            <person name="Op den Camp H."/>
            <person name="Overmann J."/>
            <person name="Amann R."/>
            <person name="Jetten M.S.M."/>
            <person name="Mascher T."/>
            <person name="Medema M.H."/>
            <person name="Devos D.P."/>
            <person name="Kaster A.-K."/>
            <person name="Ovreas L."/>
            <person name="Rohde M."/>
            <person name="Galperin M.Y."/>
            <person name="Jogler C."/>
        </authorList>
    </citation>
    <scope>NUCLEOTIDE SEQUENCE [LARGE SCALE GENOMIC DNA]</scope>
    <source>
        <strain evidence="1 2">V22</strain>
    </source>
</reference>
<dbReference type="OrthoDB" id="1358374at2"/>
<sequence>MKYDLCLGSLRIGTVTEADSDFPNLRGVIEYDSMLSRVEVDESRRMSKFIELNCECSRLVDIEDEQDVKAELASVDEELEAYEDLISTDDWHLVSEQGDLIPILCPILRFSNEIVWRWNPES</sequence>
<proteinExistence type="predicted"/>
<organism evidence="1 2">
    <name type="scientific">Calycomorphotria hydatis</name>
    <dbReference type="NCBI Taxonomy" id="2528027"/>
    <lineage>
        <taxon>Bacteria</taxon>
        <taxon>Pseudomonadati</taxon>
        <taxon>Planctomycetota</taxon>
        <taxon>Planctomycetia</taxon>
        <taxon>Planctomycetales</taxon>
        <taxon>Planctomycetaceae</taxon>
        <taxon>Calycomorphotria</taxon>
    </lineage>
</organism>
<protein>
    <submittedName>
        <fullName evidence="1">Uncharacterized protein</fullName>
    </submittedName>
</protein>
<evidence type="ECO:0000313" key="2">
    <source>
        <dbReference type="Proteomes" id="UP000319976"/>
    </source>
</evidence>
<keyword evidence="2" id="KW-1185">Reference proteome</keyword>
<gene>
    <name evidence="1" type="ORF">V22_33470</name>
</gene>
<dbReference type="RefSeq" id="WP_145264898.1">
    <property type="nucleotide sequence ID" value="NZ_CP036316.1"/>
</dbReference>
<evidence type="ECO:0000313" key="1">
    <source>
        <dbReference type="EMBL" id="QDT66083.1"/>
    </source>
</evidence>
<dbReference type="KEGG" id="chya:V22_33470"/>
<dbReference type="Proteomes" id="UP000319976">
    <property type="component" value="Chromosome"/>
</dbReference>